<dbReference type="EMBL" id="BGPR01000862">
    <property type="protein sequence ID" value="GBM38198.1"/>
    <property type="molecule type" value="Genomic_DNA"/>
</dbReference>
<comment type="caution">
    <text evidence="1">The sequence shown here is derived from an EMBL/GenBank/DDBJ whole genome shotgun (WGS) entry which is preliminary data.</text>
</comment>
<accession>A0A4Y2FC11</accession>
<name>A0A4Y2FC11_ARAVE</name>
<proteinExistence type="predicted"/>
<organism evidence="1 2">
    <name type="scientific">Araneus ventricosus</name>
    <name type="common">Orbweaver spider</name>
    <name type="synonym">Epeira ventricosa</name>
    <dbReference type="NCBI Taxonomy" id="182803"/>
    <lineage>
        <taxon>Eukaryota</taxon>
        <taxon>Metazoa</taxon>
        <taxon>Ecdysozoa</taxon>
        <taxon>Arthropoda</taxon>
        <taxon>Chelicerata</taxon>
        <taxon>Arachnida</taxon>
        <taxon>Araneae</taxon>
        <taxon>Araneomorphae</taxon>
        <taxon>Entelegynae</taxon>
        <taxon>Araneoidea</taxon>
        <taxon>Araneidae</taxon>
        <taxon>Araneus</taxon>
    </lineage>
</organism>
<evidence type="ECO:0000313" key="2">
    <source>
        <dbReference type="Proteomes" id="UP000499080"/>
    </source>
</evidence>
<keyword evidence="2" id="KW-1185">Reference proteome</keyword>
<dbReference type="Proteomes" id="UP000499080">
    <property type="component" value="Unassembled WGS sequence"/>
</dbReference>
<reference evidence="1 2" key="1">
    <citation type="journal article" date="2019" name="Sci. Rep.">
        <title>Orb-weaving spider Araneus ventricosus genome elucidates the spidroin gene catalogue.</title>
        <authorList>
            <person name="Kono N."/>
            <person name="Nakamura H."/>
            <person name="Ohtoshi R."/>
            <person name="Moran D.A.P."/>
            <person name="Shinohara A."/>
            <person name="Yoshida Y."/>
            <person name="Fujiwara M."/>
            <person name="Mori M."/>
            <person name="Tomita M."/>
            <person name="Arakawa K."/>
        </authorList>
    </citation>
    <scope>NUCLEOTIDE SEQUENCE [LARGE SCALE GENOMIC DNA]</scope>
</reference>
<gene>
    <name evidence="1" type="ORF">AVEN_8265_1</name>
</gene>
<evidence type="ECO:0000313" key="1">
    <source>
        <dbReference type="EMBL" id="GBM38198.1"/>
    </source>
</evidence>
<sequence length="111" mass="12191">MTTSAITSSNEAEVLVAHHRATARPFPKEARTITGGVIQSPTITIPTGEHLNVPYQWSVIMATLSIDTLTRRHGPAPEEGSPTTLKQFNYLTHFHSPKPPPDIPIKAHTIY</sequence>
<protein>
    <submittedName>
        <fullName evidence="1">Uncharacterized protein</fullName>
    </submittedName>
</protein>
<dbReference type="AlphaFoldDB" id="A0A4Y2FC11"/>